<sequence>MIAGKAEVQNSTLKSFLQANRDLEKFRFIYRLKVETIADLNKLIEWMGRHSLSISALQKIRRWVDVRSAEIVMQPPKNYIKAKIIVIGMVSMVFFGGNFLETSRSTLFQMKQSKIWFKTDAMTIEAPFGGWSFSSSDCEGNVASVMRETGFLAHEAVEICRAMKGDSLKALVRQDLKIQRSVGAFGTIAAFLIILYCIFSVVSAQEATRLRKKLYGDSAVSTVSAVEEGGSK</sequence>
<dbReference type="EMBL" id="LPDO01000054">
    <property type="protein sequence ID" value="KVT56523.1"/>
    <property type="molecule type" value="Genomic_DNA"/>
</dbReference>
<dbReference type="InterPro" id="IPR046188">
    <property type="entry name" value="DUF6216"/>
</dbReference>
<protein>
    <submittedName>
        <fullName evidence="2">Uncharacterized protein</fullName>
    </submittedName>
</protein>
<comment type="caution">
    <text evidence="2">The sequence shown here is derived from an EMBL/GenBank/DDBJ whole genome shotgun (WGS) entry which is preliminary data.</text>
</comment>
<reference evidence="2 3" key="1">
    <citation type="submission" date="2015-11" db="EMBL/GenBank/DDBJ databases">
        <title>Expanding the genomic diversity of Burkholderia species for the development of highly accurate diagnostics.</title>
        <authorList>
            <person name="Sahl J."/>
            <person name="Keim P."/>
            <person name="Wagner D."/>
        </authorList>
    </citation>
    <scope>NUCLEOTIDE SEQUENCE [LARGE SCALE GENOMIC DNA]</scope>
    <source>
        <strain evidence="2 3">MSMB1137WGS</strain>
    </source>
</reference>
<feature type="transmembrane region" description="Helical" evidence="1">
    <location>
        <begin position="182"/>
        <end position="204"/>
    </location>
</feature>
<keyword evidence="1" id="KW-0472">Membrane</keyword>
<dbReference type="AlphaFoldDB" id="A0AAW3NGJ9"/>
<gene>
    <name evidence="2" type="ORF">WK53_31710</name>
</gene>
<keyword evidence="1" id="KW-1133">Transmembrane helix</keyword>
<evidence type="ECO:0000313" key="3">
    <source>
        <dbReference type="Proteomes" id="UP000056732"/>
    </source>
</evidence>
<proteinExistence type="predicted"/>
<evidence type="ECO:0000313" key="2">
    <source>
        <dbReference type="EMBL" id="KVT56523.1"/>
    </source>
</evidence>
<dbReference type="Proteomes" id="UP000056732">
    <property type="component" value="Unassembled WGS sequence"/>
</dbReference>
<organism evidence="2 3">
    <name type="scientific">Burkholderia ubonensis</name>
    <dbReference type="NCBI Taxonomy" id="101571"/>
    <lineage>
        <taxon>Bacteria</taxon>
        <taxon>Pseudomonadati</taxon>
        <taxon>Pseudomonadota</taxon>
        <taxon>Betaproteobacteria</taxon>
        <taxon>Burkholderiales</taxon>
        <taxon>Burkholderiaceae</taxon>
        <taxon>Burkholderia</taxon>
        <taxon>Burkholderia cepacia complex</taxon>
    </lineage>
</organism>
<feature type="transmembrane region" description="Helical" evidence="1">
    <location>
        <begin position="82"/>
        <end position="100"/>
    </location>
</feature>
<dbReference type="Pfam" id="PF19723">
    <property type="entry name" value="DUF6216"/>
    <property type="match status" value="1"/>
</dbReference>
<name>A0AAW3NGJ9_9BURK</name>
<keyword evidence="1" id="KW-0812">Transmembrane</keyword>
<evidence type="ECO:0000256" key="1">
    <source>
        <dbReference type="SAM" id="Phobius"/>
    </source>
</evidence>
<accession>A0AAW3NGJ9</accession>